<reference evidence="1" key="1">
    <citation type="submission" date="2023-03" db="EMBL/GenBank/DDBJ databases">
        <title>Mating type loci evolution in Malassezia.</title>
        <authorList>
            <person name="Coelho M.A."/>
        </authorList>
    </citation>
    <scope>NUCLEOTIDE SEQUENCE</scope>
    <source>
        <strain evidence="1">CBS 11721</strain>
    </source>
</reference>
<dbReference type="EMBL" id="CP119881">
    <property type="protein sequence ID" value="WFD36425.1"/>
    <property type="molecule type" value="Genomic_DNA"/>
</dbReference>
<sequence length="157" mass="17826">MASQAHPVIETVNKADALATRFNEIHQATLPHIDALLGIQPDTPAAEEHHAVLREGLAHMESVTNEMTELLYRYEVYLAPNTTPNMHSFNPQQALAHVSDIFNGYQTELINKREALADYTCEEIDLNEFARRWYSMDEVEQNRKQGMDDLADLLAGF</sequence>
<evidence type="ECO:0000313" key="1">
    <source>
        <dbReference type="EMBL" id="WFD36425.1"/>
    </source>
</evidence>
<gene>
    <name evidence="1" type="ORF">MCUN1_003304</name>
</gene>
<accession>A0AAF0EWQ1</accession>
<protein>
    <submittedName>
        <fullName evidence="1">Uncharacterized protein</fullName>
    </submittedName>
</protein>
<keyword evidence="2" id="KW-1185">Reference proteome</keyword>
<evidence type="ECO:0000313" key="2">
    <source>
        <dbReference type="Proteomes" id="UP001219933"/>
    </source>
</evidence>
<dbReference type="AlphaFoldDB" id="A0AAF0EWQ1"/>
<proteinExistence type="predicted"/>
<name>A0AAF0EWQ1_9BASI</name>
<dbReference type="Proteomes" id="UP001219933">
    <property type="component" value="Chromosome 5"/>
</dbReference>
<organism evidence="1 2">
    <name type="scientific">Malassezia cuniculi</name>
    <dbReference type="NCBI Taxonomy" id="948313"/>
    <lineage>
        <taxon>Eukaryota</taxon>
        <taxon>Fungi</taxon>
        <taxon>Dikarya</taxon>
        <taxon>Basidiomycota</taxon>
        <taxon>Ustilaginomycotina</taxon>
        <taxon>Malasseziomycetes</taxon>
        <taxon>Malasseziales</taxon>
        <taxon>Malasseziaceae</taxon>
        <taxon>Malassezia</taxon>
    </lineage>
</organism>